<dbReference type="RefSeq" id="XP_005817733.1">
    <property type="nucleotide sequence ID" value="XM_005817676.1"/>
</dbReference>
<dbReference type="AlphaFoldDB" id="L1I3G0"/>
<evidence type="ECO:0000313" key="3">
    <source>
        <dbReference type="Proteomes" id="UP000011087"/>
    </source>
</evidence>
<dbReference type="KEGG" id="gtt:GUITHDRAFT_149694"/>
<reference evidence="2" key="3">
    <citation type="submission" date="2016-03" db="UniProtKB">
        <authorList>
            <consortium name="EnsemblProtists"/>
        </authorList>
    </citation>
    <scope>IDENTIFICATION</scope>
</reference>
<dbReference type="EnsemblProtists" id="EKX30753">
    <property type="protein sequence ID" value="EKX30753"/>
    <property type="gene ID" value="GUITHDRAFT_149694"/>
</dbReference>
<evidence type="ECO:0000313" key="1">
    <source>
        <dbReference type="EMBL" id="EKX30753.1"/>
    </source>
</evidence>
<protein>
    <submittedName>
        <fullName evidence="1 2">Uncharacterized protein</fullName>
    </submittedName>
</protein>
<accession>L1I3G0</accession>
<dbReference type="EMBL" id="JH993597">
    <property type="protein sequence ID" value="EKX30753.1"/>
    <property type="molecule type" value="Genomic_DNA"/>
</dbReference>
<dbReference type="PANTHER" id="PTHR19871:SF14">
    <property type="entry name" value="DUF4062 DOMAIN-CONTAINING PROTEIN"/>
    <property type="match status" value="1"/>
</dbReference>
<reference evidence="1 3" key="1">
    <citation type="journal article" date="2012" name="Nature">
        <title>Algal genomes reveal evolutionary mosaicism and the fate of nucleomorphs.</title>
        <authorList>
            <consortium name="DOE Joint Genome Institute"/>
            <person name="Curtis B.A."/>
            <person name="Tanifuji G."/>
            <person name="Burki F."/>
            <person name="Gruber A."/>
            <person name="Irimia M."/>
            <person name="Maruyama S."/>
            <person name="Arias M.C."/>
            <person name="Ball S.G."/>
            <person name="Gile G.H."/>
            <person name="Hirakawa Y."/>
            <person name="Hopkins J.F."/>
            <person name="Kuo A."/>
            <person name="Rensing S.A."/>
            <person name="Schmutz J."/>
            <person name="Symeonidi A."/>
            <person name="Elias M."/>
            <person name="Eveleigh R.J."/>
            <person name="Herman E.K."/>
            <person name="Klute M.J."/>
            <person name="Nakayama T."/>
            <person name="Obornik M."/>
            <person name="Reyes-Prieto A."/>
            <person name="Armbrust E.V."/>
            <person name="Aves S.J."/>
            <person name="Beiko R.G."/>
            <person name="Coutinho P."/>
            <person name="Dacks J.B."/>
            <person name="Durnford D.G."/>
            <person name="Fast N.M."/>
            <person name="Green B.R."/>
            <person name="Grisdale C.J."/>
            <person name="Hempel F."/>
            <person name="Henrissat B."/>
            <person name="Hoppner M.P."/>
            <person name="Ishida K."/>
            <person name="Kim E."/>
            <person name="Koreny L."/>
            <person name="Kroth P.G."/>
            <person name="Liu Y."/>
            <person name="Malik S.B."/>
            <person name="Maier U.G."/>
            <person name="McRose D."/>
            <person name="Mock T."/>
            <person name="Neilson J.A."/>
            <person name="Onodera N.T."/>
            <person name="Poole A.M."/>
            <person name="Pritham E.J."/>
            <person name="Richards T.A."/>
            <person name="Rocap G."/>
            <person name="Roy S.W."/>
            <person name="Sarai C."/>
            <person name="Schaack S."/>
            <person name="Shirato S."/>
            <person name="Slamovits C.H."/>
            <person name="Spencer D.F."/>
            <person name="Suzuki S."/>
            <person name="Worden A.Z."/>
            <person name="Zauner S."/>
            <person name="Barry K."/>
            <person name="Bell C."/>
            <person name="Bharti A.K."/>
            <person name="Crow J.A."/>
            <person name="Grimwood J."/>
            <person name="Kramer R."/>
            <person name="Lindquist E."/>
            <person name="Lucas S."/>
            <person name="Salamov A."/>
            <person name="McFadden G.I."/>
            <person name="Lane C.E."/>
            <person name="Keeling P.J."/>
            <person name="Gray M.W."/>
            <person name="Grigoriev I.V."/>
            <person name="Archibald J.M."/>
        </authorList>
    </citation>
    <scope>NUCLEOTIDE SEQUENCE</scope>
    <source>
        <strain evidence="1 3">CCMP2712</strain>
    </source>
</reference>
<feature type="non-terminal residue" evidence="1">
    <location>
        <position position="299"/>
    </location>
</feature>
<dbReference type="PaxDb" id="55529-EKX30753"/>
<gene>
    <name evidence="1" type="ORF">GUITHDRAFT_149694</name>
</gene>
<keyword evidence="3" id="KW-1185">Reference proteome</keyword>
<dbReference type="PANTHER" id="PTHR19871">
    <property type="entry name" value="BETA TRANSDUCIN-RELATED PROTEIN"/>
    <property type="match status" value="1"/>
</dbReference>
<evidence type="ECO:0000313" key="2">
    <source>
        <dbReference type="EnsemblProtists" id="EKX30753"/>
    </source>
</evidence>
<sequence length="299" mass="33185">KHGEELVLHSLGFLLASSPLGVGDCELMDLLSCRDSVLAEHSIGSFSPPQKRLPRARWASLKLDLLALSLLLEVSSPAGRVWTLSHLVLERILEDRVVGEKTLASSLRVLKSMYTGELTEDMGGRIIMQRAHEDTLGGGGINRRKLHLLPLLLRKLIRAEGGHWADKLASFLSNPSFMEQKRRCGKEEDVVEELAAGVWSIATMRGSKKSFVDSCVNKLLAIARQQEMRGTFSMTTSGPSRKIVGTKLCLLEWEVERTSLLCLQLKKNLLTRSHDPSMATLGSLPDIPSVTKLREERQK</sequence>
<reference evidence="3" key="2">
    <citation type="submission" date="2012-11" db="EMBL/GenBank/DDBJ databases">
        <authorList>
            <person name="Kuo A."/>
            <person name="Curtis B.A."/>
            <person name="Tanifuji G."/>
            <person name="Burki F."/>
            <person name="Gruber A."/>
            <person name="Irimia M."/>
            <person name="Maruyama S."/>
            <person name="Arias M.C."/>
            <person name="Ball S.G."/>
            <person name="Gile G.H."/>
            <person name="Hirakawa Y."/>
            <person name="Hopkins J.F."/>
            <person name="Rensing S.A."/>
            <person name="Schmutz J."/>
            <person name="Symeonidi A."/>
            <person name="Elias M."/>
            <person name="Eveleigh R.J."/>
            <person name="Herman E.K."/>
            <person name="Klute M.J."/>
            <person name="Nakayama T."/>
            <person name="Obornik M."/>
            <person name="Reyes-Prieto A."/>
            <person name="Armbrust E.V."/>
            <person name="Aves S.J."/>
            <person name="Beiko R.G."/>
            <person name="Coutinho P."/>
            <person name="Dacks J.B."/>
            <person name="Durnford D.G."/>
            <person name="Fast N.M."/>
            <person name="Green B.R."/>
            <person name="Grisdale C."/>
            <person name="Hempe F."/>
            <person name="Henrissat B."/>
            <person name="Hoppner M.P."/>
            <person name="Ishida K.-I."/>
            <person name="Kim E."/>
            <person name="Koreny L."/>
            <person name="Kroth P.G."/>
            <person name="Liu Y."/>
            <person name="Malik S.-B."/>
            <person name="Maier U.G."/>
            <person name="McRose D."/>
            <person name="Mock T."/>
            <person name="Neilson J.A."/>
            <person name="Onodera N.T."/>
            <person name="Poole A.M."/>
            <person name="Pritham E.J."/>
            <person name="Richards T.A."/>
            <person name="Rocap G."/>
            <person name="Roy S.W."/>
            <person name="Sarai C."/>
            <person name="Schaack S."/>
            <person name="Shirato S."/>
            <person name="Slamovits C.H."/>
            <person name="Spencer D.F."/>
            <person name="Suzuki S."/>
            <person name="Worden A.Z."/>
            <person name="Zauner S."/>
            <person name="Barry K."/>
            <person name="Bell C."/>
            <person name="Bharti A.K."/>
            <person name="Crow J.A."/>
            <person name="Grimwood J."/>
            <person name="Kramer R."/>
            <person name="Lindquist E."/>
            <person name="Lucas S."/>
            <person name="Salamov A."/>
            <person name="McFadden G.I."/>
            <person name="Lane C.E."/>
            <person name="Keeling P.J."/>
            <person name="Gray M.W."/>
            <person name="Grigoriev I.V."/>
            <person name="Archibald J.M."/>
        </authorList>
    </citation>
    <scope>NUCLEOTIDE SEQUENCE</scope>
    <source>
        <strain evidence="3">CCMP2712</strain>
    </source>
</reference>
<proteinExistence type="predicted"/>
<dbReference type="HOGENOM" id="CLU_932530_0_0_1"/>
<organism evidence="1">
    <name type="scientific">Guillardia theta (strain CCMP2712)</name>
    <name type="common">Cryptophyte</name>
    <dbReference type="NCBI Taxonomy" id="905079"/>
    <lineage>
        <taxon>Eukaryota</taxon>
        <taxon>Cryptophyceae</taxon>
        <taxon>Pyrenomonadales</taxon>
        <taxon>Geminigeraceae</taxon>
        <taxon>Guillardia</taxon>
    </lineage>
</organism>
<feature type="non-terminal residue" evidence="1">
    <location>
        <position position="1"/>
    </location>
</feature>
<dbReference type="InterPro" id="IPR052752">
    <property type="entry name" value="NACHT-WD_repeat"/>
</dbReference>
<dbReference type="Proteomes" id="UP000011087">
    <property type="component" value="Unassembled WGS sequence"/>
</dbReference>
<name>L1I3G0_GUITC</name>
<dbReference type="GeneID" id="17287473"/>